<organism evidence="1 2">
    <name type="scientific">Hibiscus sabdariffa</name>
    <name type="common">roselle</name>
    <dbReference type="NCBI Taxonomy" id="183260"/>
    <lineage>
        <taxon>Eukaryota</taxon>
        <taxon>Viridiplantae</taxon>
        <taxon>Streptophyta</taxon>
        <taxon>Embryophyta</taxon>
        <taxon>Tracheophyta</taxon>
        <taxon>Spermatophyta</taxon>
        <taxon>Magnoliopsida</taxon>
        <taxon>eudicotyledons</taxon>
        <taxon>Gunneridae</taxon>
        <taxon>Pentapetalae</taxon>
        <taxon>rosids</taxon>
        <taxon>malvids</taxon>
        <taxon>Malvales</taxon>
        <taxon>Malvaceae</taxon>
        <taxon>Malvoideae</taxon>
        <taxon>Hibiscus</taxon>
    </lineage>
</organism>
<reference evidence="1 2" key="1">
    <citation type="journal article" date="2024" name="G3 (Bethesda)">
        <title>Genome assembly of Hibiscus sabdariffa L. provides insights into metabolisms of medicinal natural products.</title>
        <authorList>
            <person name="Kim T."/>
        </authorList>
    </citation>
    <scope>NUCLEOTIDE SEQUENCE [LARGE SCALE GENOMIC DNA]</scope>
    <source>
        <strain evidence="1">TK-2024</strain>
        <tissue evidence="1">Old leaves</tissue>
    </source>
</reference>
<dbReference type="Proteomes" id="UP001396334">
    <property type="component" value="Unassembled WGS sequence"/>
</dbReference>
<name>A0ABR2A485_9ROSI</name>
<evidence type="ECO:0000313" key="2">
    <source>
        <dbReference type="Proteomes" id="UP001396334"/>
    </source>
</evidence>
<sequence length="91" mass="10406">MAMKLKSSLPFVPLLVFLSFTLLVCTLEARTFAPNHLRHAHNPVKEEKDFSSMKFLKLSIFWESRILLGQVTADKGTDIQSSMACWECFKV</sequence>
<dbReference type="EMBL" id="JBBPBN010000380">
    <property type="protein sequence ID" value="KAK8487753.1"/>
    <property type="molecule type" value="Genomic_DNA"/>
</dbReference>
<comment type="caution">
    <text evidence="1">The sequence shown here is derived from an EMBL/GenBank/DDBJ whole genome shotgun (WGS) entry which is preliminary data.</text>
</comment>
<keyword evidence="2" id="KW-1185">Reference proteome</keyword>
<evidence type="ECO:0000313" key="1">
    <source>
        <dbReference type="EMBL" id="KAK8487753.1"/>
    </source>
</evidence>
<accession>A0ABR2A485</accession>
<proteinExistence type="predicted"/>
<gene>
    <name evidence="1" type="ORF">V6N11_009785</name>
</gene>
<protein>
    <submittedName>
        <fullName evidence="1">Uncharacterized protein</fullName>
    </submittedName>
</protein>